<sequence>MKIRSIQLKITLFAGFCLVLTAGIIILNSAMTVRQQAMRVAEGHAQAAAEKYAGDILSRFEEAHALTHDMAAILGATKSKTAPIQLERVEVQALLRQAFLQNPQFFAGGMAWEPNAFDGRDAEFAGNGIYDASGRMISYWYQDGTNGVTYDILVDYDNEEAGTWYFLPRKLHHEILTEPYSYPVAGTEVLMSTVASPIMVDGQFYGVTTVDFTLGFLQQLADDNAIFNGAGKIAIITHGGTVAGMTGHPEAGGKAWAERDAMGASYYDRLIKGETVLDWSKRGLEVFIPLNLGKTGTPWWVHVMVPRDVALANVTSVMWHEIGMGSICIVVALLLLWGIARGLAGPIRKGADMAREIARGDLSQRLVLKQRDEVGVLAAALNDMAVSLQQKAEMAETISQGNLNIDVPLASEKDQLGKALQRMTGNLNALLAQVQMTGEQVMVGTTQISEASASLSQGATESAASMEEIAASMTQLTTQTTNNADNAEQAKKLSLRSKQGAVQGDALMADMVHAMAEIEHSGKGISKIIKVIDDIAFQTNLLALNAAVEAARAGQHGKGFAVVAEEVRSLAARSARAAHETSDLIENSVVKTHNGAEIARKTADALAEIVAATTKVSDLVAEISASSQEQSRGLQEINNGLGQIEQVTQQNTAYAEETAASTEELSSQVVELNRMLEQFKLKEEGAGGHLDMARPTETPALPGGAA</sequence>
<evidence type="ECO:0000259" key="8">
    <source>
        <dbReference type="PROSITE" id="PS50885"/>
    </source>
</evidence>
<evidence type="ECO:0000313" key="10">
    <source>
        <dbReference type="Proteomes" id="UP000002534"/>
    </source>
</evidence>
<dbReference type="SMART" id="SM00283">
    <property type="entry name" value="MA"/>
    <property type="match status" value="1"/>
</dbReference>
<evidence type="ECO:0000256" key="3">
    <source>
        <dbReference type="ARBA" id="ARBA00029447"/>
    </source>
</evidence>
<dbReference type="AlphaFoldDB" id="Q3A707"/>
<dbReference type="PROSITE" id="PS50111">
    <property type="entry name" value="CHEMOTAXIS_TRANSDUC_2"/>
    <property type="match status" value="1"/>
</dbReference>
<keyword evidence="10" id="KW-1185">Reference proteome</keyword>
<feature type="region of interest" description="Disordered" evidence="5">
    <location>
        <begin position="683"/>
        <end position="706"/>
    </location>
</feature>
<dbReference type="GO" id="GO:0004888">
    <property type="term" value="F:transmembrane signaling receptor activity"/>
    <property type="evidence" value="ECO:0007669"/>
    <property type="project" value="TreeGrafter"/>
</dbReference>
<organism evidence="9 10">
    <name type="scientific">Syntrophotalea carbinolica (strain DSM 2380 / NBRC 103641 / GraBd1)</name>
    <name type="common">Pelobacter carbinolicus</name>
    <dbReference type="NCBI Taxonomy" id="338963"/>
    <lineage>
        <taxon>Bacteria</taxon>
        <taxon>Pseudomonadati</taxon>
        <taxon>Thermodesulfobacteriota</taxon>
        <taxon>Desulfuromonadia</taxon>
        <taxon>Desulfuromonadales</taxon>
        <taxon>Syntrophotaleaceae</taxon>
        <taxon>Syntrophotalea</taxon>
    </lineage>
</organism>
<protein>
    <submittedName>
        <fullName evidence="9">Methyl-accepting chemotaxis sensory transducer, class 36H</fullName>
    </submittedName>
</protein>
<dbReference type="InterPro" id="IPR003660">
    <property type="entry name" value="HAMP_dom"/>
</dbReference>
<keyword evidence="4" id="KW-0807">Transducer</keyword>
<name>Q3A707_SYNC1</name>
<keyword evidence="6" id="KW-0812">Transmembrane</keyword>
<dbReference type="Pfam" id="PF00015">
    <property type="entry name" value="MCPsignal"/>
    <property type="match status" value="1"/>
</dbReference>
<feature type="compositionally biased region" description="Basic and acidic residues" evidence="5">
    <location>
        <begin position="683"/>
        <end position="694"/>
    </location>
</feature>
<evidence type="ECO:0000256" key="4">
    <source>
        <dbReference type="PROSITE-ProRule" id="PRU00284"/>
    </source>
</evidence>
<comment type="similarity">
    <text evidence="3">Belongs to the methyl-accepting chemotaxis (MCP) protein family.</text>
</comment>
<dbReference type="KEGG" id="pca:Pcar_0585"/>
<keyword evidence="6" id="KW-1133">Transmembrane helix</keyword>
<dbReference type="FunFam" id="1.10.287.950:FF:000001">
    <property type="entry name" value="Methyl-accepting chemotaxis sensory transducer"/>
    <property type="match status" value="1"/>
</dbReference>
<dbReference type="Gene3D" id="1.10.287.950">
    <property type="entry name" value="Methyl-accepting chemotaxis protein"/>
    <property type="match status" value="1"/>
</dbReference>
<reference evidence="9 10" key="2">
    <citation type="journal article" date="2012" name="BMC Genomics">
        <title>The genome of Pelobacter carbinolicus reveals surprising metabolic capabilities and physiological features.</title>
        <authorList>
            <person name="Aklujkar M."/>
            <person name="Haveman S.A."/>
            <person name="Didonato R.Jr."/>
            <person name="Chertkov O."/>
            <person name="Han C.S."/>
            <person name="Land M.L."/>
            <person name="Brown P."/>
            <person name="Lovley D.R."/>
        </authorList>
    </citation>
    <scope>NUCLEOTIDE SEQUENCE [LARGE SCALE GENOMIC DNA]</scope>
    <source>
        <strain evidence="10">DSM 2380 / NBRC 103641 / GraBd1</strain>
    </source>
</reference>
<dbReference type="CDD" id="cd11386">
    <property type="entry name" value="MCP_signal"/>
    <property type="match status" value="1"/>
</dbReference>
<proteinExistence type="inferred from homology"/>
<dbReference type="HOGENOM" id="CLU_000445_107_12_7"/>
<dbReference type="PROSITE" id="PS50885">
    <property type="entry name" value="HAMP"/>
    <property type="match status" value="1"/>
</dbReference>
<dbReference type="Pfam" id="PF00672">
    <property type="entry name" value="HAMP"/>
    <property type="match status" value="1"/>
</dbReference>
<dbReference type="Proteomes" id="UP000002534">
    <property type="component" value="Chromosome"/>
</dbReference>
<dbReference type="EMBL" id="CP000142">
    <property type="protein sequence ID" value="ABA87844.1"/>
    <property type="molecule type" value="Genomic_DNA"/>
</dbReference>
<evidence type="ECO:0000313" key="9">
    <source>
        <dbReference type="EMBL" id="ABA87844.1"/>
    </source>
</evidence>
<feature type="domain" description="Methyl-accepting transducer" evidence="7">
    <location>
        <begin position="437"/>
        <end position="666"/>
    </location>
</feature>
<dbReference type="SUPFAM" id="SSF58104">
    <property type="entry name" value="Methyl-accepting chemotaxis protein (MCP) signaling domain"/>
    <property type="match status" value="1"/>
</dbReference>
<feature type="transmembrane region" description="Helical" evidence="6">
    <location>
        <begin position="317"/>
        <end position="339"/>
    </location>
</feature>
<dbReference type="RefSeq" id="WP_011340285.1">
    <property type="nucleotide sequence ID" value="NC_007498.2"/>
</dbReference>
<comment type="subcellular location">
    <subcellularLocation>
        <location evidence="1">Membrane</location>
    </subcellularLocation>
</comment>
<dbReference type="Gene3D" id="3.30.450.20">
    <property type="entry name" value="PAS domain"/>
    <property type="match status" value="1"/>
</dbReference>
<feature type="domain" description="HAMP" evidence="8">
    <location>
        <begin position="341"/>
        <end position="393"/>
    </location>
</feature>
<dbReference type="PANTHER" id="PTHR43531:SF11">
    <property type="entry name" value="METHYL-ACCEPTING CHEMOTAXIS PROTEIN 3"/>
    <property type="match status" value="1"/>
</dbReference>
<evidence type="ECO:0000256" key="5">
    <source>
        <dbReference type="SAM" id="MobiDB-lite"/>
    </source>
</evidence>
<dbReference type="Pfam" id="PF22673">
    <property type="entry name" value="MCP-like_PDC_1"/>
    <property type="match status" value="1"/>
</dbReference>
<keyword evidence="6" id="KW-0472">Membrane</keyword>
<dbReference type="CDD" id="cd12913">
    <property type="entry name" value="PDC1_MCP_like"/>
    <property type="match status" value="1"/>
</dbReference>
<dbReference type="PANTHER" id="PTHR43531">
    <property type="entry name" value="PROTEIN ICFG"/>
    <property type="match status" value="1"/>
</dbReference>
<evidence type="ECO:0000259" key="7">
    <source>
        <dbReference type="PROSITE" id="PS50111"/>
    </source>
</evidence>
<accession>Q3A707</accession>
<dbReference type="InterPro" id="IPR004089">
    <property type="entry name" value="MCPsignal_dom"/>
</dbReference>
<dbReference type="InterPro" id="IPR051310">
    <property type="entry name" value="MCP_chemotaxis"/>
</dbReference>
<evidence type="ECO:0000256" key="1">
    <source>
        <dbReference type="ARBA" id="ARBA00004370"/>
    </source>
</evidence>
<dbReference type="eggNOG" id="COG0840">
    <property type="taxonomic scope" value="Bacteria"/>
</dbReference>
<evidence type="ECO:0000256" key="2">
    <source>
        <dbReference type="ARBA" id="ARBA00022500"/>
    </source>
</evidence>
<dbReference type="Gene3D" id="6.10.340.10">
    <property type="match status" value="1"/>
</dbReference>
<dbReference type="OrthoDB" id="9765170at2"/>
<gene>
    <name evidence="9" type="primary">mcp36H-4</name>
    <name evidence="9" type="ordered locus">Pcar_0585</name>
</gene>
<dbReference type="STRING" id="338963.Pcar_0585"/>
<dbReference type="GO" id="GO:0007165">
    <property type="term" value="P:signal transduction"/>
    <property type="evidence" value="ECO:0007669"/>
    <property type="project" value="UniProtKB-KW"/>
</dbReference>
<dbReference type="GO" id="GO:0005886">
    <property type="term" value="C:plasma membrane"/>
    <property type="evidence" value="ECO:0007669"/>
    <property type="project" value="TreeGrafter"/>
</dbReference>
<dbReference type="SMART" id="SM00304">
    <property type="entry name" value="HAMP"/>
    <property type="match status" value="1"/>
</dbReference>
<keyword evidence="2" id="KW-0145">Chemotaxis</keyword>
<feature type="transmembrane region" description="Helical" evidence="6">
    <location>
        <begin position="12"/>
        <end position="31"/>
    </location>
</feature>
<dbReference type="GO" id="GO:0006935">
    <property type="term" value="P:chemotaxis"/>
    <property type="evidence" value="ECO:0007669"/>
    <property type="project" value="UniProtKB-KW"/>
</dbReference>
<dbReference type="CDD" id="cd06225">
    <property type="entry name" value="HAMP"/>
    <property type="match status" value="1"/>
</dbReference>
<evidence type="ECO:0000256" key="6">
    <source>
        <dbReference type="SAM" id="Phobius"/>
    </source>
</evidence>
<reference evidence="10" key="1">
    <citation type="submission" date="2005-10" db="EMBL/GenBank/DDBJ databases">
        <title>Complete sequence of Pelobacter carbinolicus DSM 2380.</title>
        <authorList>
            <person name="Copeland A."/>
            <person name="Lucas S."/>
            <person name="Lapidus A."/>
            <person name="Barry K."/>
            <person name="Detter J.C."/>
            <person name="Glavina T."/>
            <person name="Hammon N."/>
            <person name="Israni S."/>
            <person name="Pitluck S."/>
            <person name="Chertkov O."/>
            <person name="Schmutz J."/>
            <person name="Larimer F."/>
            <person name="Land M."/>
            <person name="Kyrpides N."/>
            <person name="Ivanova N."/>
            <person name="Richardson P."/>
        </authorList>
    </citation>
    <scope>NUCLEOTIDE SEQUENCE [LARGE SCALE GENOMIC DNA]</scope>
    <source>
        <strain evidence="10">DSM 2380 / NBRC 103641 / GraBd1</strain>
    </source>
</reference>